<gene>
    <name evidence="1" type="ORF">TRIUR3_25208</name>
</gene>
<protein>
    <submittedName>
        <fullName evidence="1">Uncharacterized protein</fullName>
    </submittedName>
</protein>
<dbReference type="eggNOG" id="KOG0594">
    <property type="taxonomic scope" value="Eukaryota"/>
</dbReference>
<accession>M8AVT5</accession>
<reference evidence="1" key="1">
    <citation type="journal article" date="2013" name="Nature">
        <title>Draft genome of the wheat A-genome progenitor Triticum urartu.</title>
        <authorList>
            <person name="Ling H.Q."/>
            <person name="Zhao S."/>
            <person name="Liu D."/>
            <person name="Wang J."/>
            <person name="Sun H."/>
            <person name="Zhang C."/>
            <person name="Fan H."/>
            <person name="Li D."/>
            <person name="Dong L."/>
            <person name="Tao Y."/>
            <person name="Gao C."/>
            <person name="Wu H."/>
            <person name="Li Y."/>
            <person name="Cui Y."/>
            <person name="Guo X."/>
            <person name="Zheng S."/>
            <person name="Wang B."/>
            <person name="Yu K."/>
            <person name="Liang Q."/>
            <person name="Yang W."/>
            <person name="Lou X."/>
            <person name="Chen J."/>
            <person name="Feng M."/>
            <person name="Jian J."/>
            <person name="Zhang X."/>
            <person name="Luo G."/>
            <person name="Jiang Y."/>
            <person name="Liu J."/>
            <person name="Wang Z."/>
            <person name="Sha Y."/>
            <person name="Zhang B."/>
            <person name="Wu H."/>
            <person name="Tang D."/>
            <person name="Shen Q."/>
            <person name="Xue P."/>
            <person name="Zou S."/>
            <person name="Wang X."/>
            <person name="Liu X."/>
            <person name="Wang F."/>
            <person name="Yang Y."/>
            <person name="An X."/>
            <person name="Dong Z."/>
            <person name="Zhang K."/>
            <person name="Zhang X."/>
            <person name="Luo M.C."/>
            <person name="Dvorak J."/>
            <person name="Tong Y."/>
            <person name="Wang J."/>
            <person name="Yang H."/>
            <person name="Li Z."/>
            <person name="Wang D."/>
            <person name="Zhang A."/>
            <person name="Wang J."/>
        </authorList>
    </citation>
    <scope>NUCLEOTIDE SEQUENCE</scope>
</reference>
<dbReference type="Gene3D" id="3.30.200.20">
    <property type="entry name" value="Phosphorylase Kinase, domain 1"/>
    <property type="match status" value="1"/>
</dbReference>
<evidence type="ECO:0000313" key="1">
    <source>
        <dbReference type="EMBL" id="EMS65164.1"/>
    </source>
</evidence>
<sequence>MDEGKPQSAEEVVKENYPLMRFRGAVGLVHRVARPLGGWSLVGDELCGGACGCDGASVDDASLHKNVEKIRDGATNETIALKKICLQQEDDGVPSTAIREISLLKEMQH</sequence>
<name>M8AVT5_TRIUA</name>
<proteinExistence type="predicted"/>
<organism evidence="1">
    <name type="scientific">Triticum urartu</name>
    <name type="common">Red wild einkorn</name>
    <name type="synonym">Crithodium urartu</name>
    <dbReference type="NCBI Taxonomy" id="4572"/>
    <lineage>
        <taxon>Eukaryota</taxon>
        <taxon>Viridiplantae</taxon>
        <taxon>Streptophyta</taxon>
        <taxon>Embryophyta</taxon>
        <taxon>Tracheophyta</taxon>
        <taxon>Spermatophyta</taxon>
        <taxon>Magnoliopsida</taxon>
        <taxon>Liliopsida</taxon>
        <taxon>Poales</taxon>
        <taxon>Poaceae</taxon>
        <taxon>BOP clade</taxon>
        <taxon>Pooideae</taxon>
        <taxon>Triticodae</taxon>
        <taxon>Triticeae</taxon>
        <taxon>Triticinae</taxon>
        <taxon>Triticum</taxon>
    </lineage>
</organism>
<dbReference type="EMBL" id="KD047048">
    <property type="protein sequence ID" value="EMS65164.1"/>
    <property type="molecule type" value="Genomic_DNA"/>
</dbReference>
<dbReference type="STRING" id="4572.M8AVT5"/>
<dbReference type="AlphaFoldDB" id="M8AVT5"/>